<keyword evidence="8" id="KW-0902">Two-component regulatory system</keyword>
<evidence type="ECO:0000313" key="13">
    <source>
        <dbReference type="Proteomes" id="UP000198379"/>
    </source>
</evidence>
<keyword evidence="5" id="KW-0547">Nucleotide-binding</keyword>
<keyword evidence="13" id="KW-1185">Reference proteome</keyword>
<feature type="domain" description="Histidine kinase/HSP90-like ATPase" evidence="10">
    <location>
        <begin position="600"/>
        <end position="692"/>
    </location>
</feature>
<dbReference type="CDD" id="cd16917">
    <property type="entry name" value="HATPase_UhpB-NarQ-NarX-like"/>
    <property type="match status" value="1"/>
</dbReference>
<evidence type="ECO:0000256" key="5">
    <source>
        <dbReference type="ARBA" id="ARBA00022741"/>
    </source>
</evidence>
<dbReference type="OrthoDB" id="9778366at2"/>
<evidence type="ECO:0000313" key="12">
    <source>
        <dbReference type="EMBL" id="SNS26777.1"/>
    </source>
</evidence>
<protein>
    <recommendedName>
        <fullName evidence="2">histidine kinase</fullName>
        <ecNumber evidence="2">2.7.13.3</ecNumber>
    </recommendedName>
</protein>
<dbReference type="SUPFAM" id="SSF55874">
    <property type="entry name" value="ATPase domain of HSP90 chaperone/DNA topoisomerase II/histidine kinase"/>
    <property type="match status" value="1"/>
</dbReference>
<dbReference type="InterPro" id="IPR011990">
    <property type="entry name" value="TPR-like_helical_dom_sf"/>
</dbReference>
<dbReference type="GO" id="GO:0005524">
    <property type="term" value="F:ATP binding"/>
    <property type="evidence" value="ECO:0007669"/>
    <property type="project" value="UniProtKB-KW"/>
</dbReference>
<dbReference type="GO" id="GO:0016020">
    <property type="term" value="C:membrane"/>
    <property type="evidence" value="ECO:0007669"/>
    <property type="project" value="InterPro"/>
</dbReference>
<dbReference type="SUPFAM" id="SSF48452">
    <property type="entry name" value="TPR-like"/>
    <property type="match status" value="1"/>
</dbReference>
<keyword evidence="9" id="KW-1133">Transmembrane helix</keyword>
<evidence type="ECO:0000256" key="4">
    <source>
        <dbReference type="ARBA" id="ARBA00022679"/>
    </source>
</evidence>
<evidence type="ECO:0000256" key="7">
    <source>
        <dbReference type="ARBA" id="ARBA00022840"/>
    </source>
</evidence>
<keyword evidence="9" id="KW-0472">Membrane</keyword>
<evidence type="ECO:0000256" key="8">
    <source>
        <dbReference type="ARBA" id="ARBA00023012"/>
    </source>
</evidence>
<dbReference type="PANTHER" id="PTHR24421">
    <property type="entry name" value="NITRATE/NITRITE SENSOR PROTEIN NARX-RELATED"/>
    <property type="match status" value="1"/>
</dbReference>
<dbReference type="GO" id="GO:0046983">
    <property type="term" value="F:protein dimerization activity"/>
    <property type="evidence" value="ECO:0007669"/>
    <property type="project" value="InterPro"/>
</dbReference>
<dbReference type="InterPro" id="IPR003594">
    <property type="entry name" value="HATPase_dom"/>
</dbReference>
<keyword evidence="9" id="KW-0812">Transmembrane</keyword>
<evidence type="ECO:0000256" key="6">
    <source>
        <dbReference type="ARBA" id="ARBA00022777"/>
    </source>
</evidence>
<evidence type="ECO:0000256" key="9">
    <source>
        <dbReference type="SAM" id="Phobius"/>
    </source>
</evidence>
<dbReference type="InterPro" id="IPR036890">
    <property type="entry name" value="HATPase_C_sf"/>
</dbReference>
<comment type="catalytic activity">
    <reaction evidence="1">
        <text>ATP + protein L-histidine = ADP + protein N-phospho-L-histidine.</text>
        <dbReference type="EC" id="2.7.13.3"/>
    </reaction>
</comment>
<evidence type="ECO:0000256" key="1">
    <source>
        <dbReference type="ARBA" id="ARBA00000085"/>
    </source>
</evidence>
<keyword evidence="3" id="KW-0597">Phosphoprotein</keyword>
<dbReference type="Gene3D" id="1.20.5.1930">
    <property type="match status" value="1"/>
</dbReference>
<dbReference type="InterPro" id="IPR050482">
    <property type="entry name" value="Sensor_HK_TwoCompSys"/>
</dbReference>
<dbReference type="Proteomes" id="UP000198379">
    <property type="component" value="Unassembled WGS sequence"/>
</dbReference>
<dbReference type="AlphaFoldDB" id="A0A239D3A7"/>
<proteinExistence type="predicted"/>
<evidence type="ECO:0000259" key="11">
    <source>
        <dbReference type="Pfam" id="PF07730"/>
    </source>
</evidence>
<dbReference type="GO" id="GO:0000155">
    <property type="term" value="F:phosphorelay sensor kinase activity"/>
    <property type="evidence" value="ECO:0007669"/>
    <property type="project" value="InterPro"/>
</dbReference>
<accession>A0A239D3A7</accession>
<dbReference type="Pfam" id="PF07730">
    <property type="entry name" value="HisKA_3"/>
    <property type="match status" value="1"/>
</dbReference>
<keyword evidence="4" id="KW-0808">Transferase</keyword>
<dbReference type="Pfam" id="PF02518">
    <property type="entry name" value="HATPase_c"/>
    <property type="match status" value="1"/>
</dbReference>
<sequence length="694" mass="78909">MMIALLFLKKSIISLYDSPYLMKYLLIICNFCISYTILAQTNQLQNSVVSLKEQIGQTQGIDQLTLLDSLSHLIKNKKEFGYDTIAQKTIESALRLNKNRVAGRHTADLIFYLTNRAGKPEEGIQLFDDFLTKKIALNDPAITAQLYLNGADSYFFAGKTENSIPYYITAGEYAQKANDSLLLGNSKNYLSDALAGIGKFAEAATVLTEAETIFEQTKDTIHLLTSRNSRANLFSRIGFFEEANKIRNEVIDLAERTNDYRMLQSVYFNAAIDNNKTNDHKTRIHNLKKALFYVRKAKLKSYEPKILSGLLTSYALTDSLSKAKKIADTIQANPEGYTQGLDRAYYTKAMAFYEYAQGDYRTAISYAEDQLNNKEHTDFENTTTIQGFLAKAYEKIGNDRKAYEHHKTYAKLRDSILAVQNVRAFTYYQTLYETEKKEAEIQFQNAQIAELNSKNKLKNQWIFIGGISFLTFFTFVWLARSRRYAQKKQALQTRFTQKLINGQEKERTRLARELHDSVGQKLMLLSRKTKTSGDKALNVLTGDTLQELRAILKGLHPATLEKLGFSVAIQSLINDIDAHTPIFFTAEIDNVDTCLNKDVSLHIYRIIQEVLSNIIKHSETKSASVVIKKDAQHIITVIKDHGKGFRFIEKYKSAKSLGMKTLLERAKIIHSKIEINSILDEGTTVTLHTPIQNE</sequence>
<keyword evidence="7" id="KW-0067">ATP-binding</keyword>
<dbReference type="Gene3D" id="3.30.565.10">
    <property type="entry name" value="Histidine kinase-like ATPase, C-terminal domain"/>
    <property type="match status" value="1"/>
</dbReference>
<evidence type="ECO:0000259" key="10">
    <source>
        <dbReference type="Pfam" id="PF02518"/>
    </source>
</evidence>
<name>A0A239D3A7_9FLAO</name>
<organism evidence="12 13">
    <name type="scientific">Dokdonia pacifica</name>
    <dbReference type="NCBI Taxonomy" id="1627892"/>
    <lineage>
        <taxon>Bacteria</taxon>
        <taxon>Pseudomonadati</taxon>
        <taxon>Bacteroidota</taxon>
        <taxon>Flavobacteriia</taxon>
        <taxon>Flavobacteriales</taxon>
        <taxon>Flavobacteriaceae</taxon>
        <taxon>Dokdonia</taxon>
    </lineage>
</organism>
<feature type="transmembrane region" description="Helical" evidence="9">
    <location>
        <begin position="461"/>
        <end position="479"/>
    </location>
</feature>
<dbReference type="PANTHER" id="PTHR24421:SF10">
    <property type="entry name" value="NITRATE_NITRITE SENSOR PROTEIN NARQ"/>
    <property type="match status" value="1"/>
</dbReference>
<dbReference type="InterPro" id="IPR011712">
    <property type="entry name" value="Sig_transdc_His_kin_sub3_dim/P"/>
</dbReference>
<dbReference type="EMBL" id="FZNY01000009">
    <property type="protein sequence ID" value="SNS26777.1"/>
    <property type="molecule type" value="Genomic_DNA"/>
</dbReference>
<evidence type="ECO:0000256" key="3">
    <source>
        <dbReference type="ARBA" id="ARBA00022553"/>
    </source>
</evidence>
<dbReference type="Gene3D" id="1.25.40.10">
    <property type="entry name" value="Tetratricopeptide repeat domain"/>
    <property type="match status" value="1"/>
</dbReference>
<keyword evidence="6 12" id="KW-0418">Kinase</keyword>
<dbReference type="EC" id="2.7.13.3" evidence="2"/>
<reference evidence="12 13" key="1">
    <citation type="submission" date="2017-06" db="EMBL/GenBank/DDBJ databases">
        <authorList>
            <person name="Kim H.J."/>
            <person name="Triplett B.A."/>
        </authorList>
    </citation>
    <scope>NUCLEOTIDE SEQUENCE [LARGE SCALE GENOMIC DNA]</scope>
    <source>
        <strain evidence="12 13">DSM 25597</strain>
    </source>
</reference>
<feature type="domain" description="Signal transduction histidine kinase subgroup 3 dimerisation and phosphoacceptor" evidence="11">
    <location>
        <begin position="506"/>
        <end position="559"/>
    </location>
</feature>
<evidence type="ECO:0000256" key="2">
    <source>
        <dbReference type="ARBA" id="ARBA00012438"/>
    </source>
</evidence>
<gene>
    <name evidence="12" type="ORF">SAMN06265376_109120</name>
</gene>